<evidence type="ECO:0000313" key="3">
    <source>
        <dbReference type="Proteomes" id="UP001235712"/>
    </source>
</evidence>
<keyword evidence="1" id="KW-0812">Transmembrane</keyword>
<dbReference type="Proteomes" id="UP001235712">
    <property type="component" value="Unassembled WGS sequence"/>
</dbReference>
<gene>
    <name evidence="2" type="ORF">J2S57_006652</name>
</gene>
<accession>A0ABT9PDX6</accession>
<evidence type="ECO:0000313" key="2">
    <source>
        <dbReference type="EMBL" id="MDP9830903.1"/>
    </source>
</evidence>
<organism evidence="2 3">
    <name type="scientific">Kineosporia succinea</name>
    <dbReference type="NCBI Taxonomy" id="84632"/>
    <lineage>
        <taxon>Bacteria</taxon>
        <taxon>Bacillati</taxon>
        <taxon>Actinomycetota</taxon>
        <taxon>Actinomycetes</taxon>
        <taxon>Kineosporiales</taxon>
        <taxon>Kineosporiaceae</taxon>
        <taxon>Kineosporia</taxon>
    </lineage>
</organism>
<protein>
    <submittedName>
        <fullName evidence="2">Uncharacterized protein</fullName>
    </submittedName>
</protein>
<dbReference type="RefSeq" id="WP_307250160.1">
    <property type="nucleotide sequence ID" value="NZ_JAUSQZ010000001.1"/>
</dbReference>
<feature type="transmembrane region" description="Helical" evidence="1">
    <location>
        <begin position="38"/>
        <end position="60"/>
    </location>
</feature>
<proteinExistence type="predicted"/>
<keyword evidence="1" id="KW-1133">Transmembrane helix</keyword>
<dbReference type="EMBL" id="JAUSQZ010000001">
    <property type="protein sequence ID" value="MDP9830903.1"/>
    <property type="molecule type" value="Genomic_DNA"/>
</dbReference>
<evidence type="ECO:0000256" key="1">
    <source>
        <dbReference type="SAM" id="Phobius"/>
    </source>
</evidence>
<keyword evidence="1" id="KW-0472">Membrane</keyword>
<comment type="caution">
    <text evidence="2">The sequence shown here is derived from an EMBL/GenBank/DDBJ whole genome shotgun (WGS) entry which is preliminary data.</text>
</comment>
<name>A0ABT9PDX6_9ACTN</name>
<keyword evidence="3" id="KW-1185">Reference proteome</keyword>
<sequence>MNDLHHALADQSQTRSFDTDTIARIMRDGRRLRRRRRAVRIGVAAGLLLTAGGTAVAVVAPAPSLVNPAVRPPIAPSPTGPVPLVENQSQDDHLALSVALVPEGWTSRRAEGKKVVISSGEAGSGSLVVSLIMTDDDASPVPRLVRLKPASPVYTYRLKGRISVLIQVPPVLTWGEPQVKAFAAGLALRE</sequence>
<reference evidence="2 3" key="1">
    <citation type="submission" date="2023-07" db="EMBL/GenBank/DDBJ databases">
        <title>Sequencing the genomes of 1000 actinobacteria strains.</title>
        <authorList>
            <person name="Klenk H.-P."/>
        </authorList>
    </citation>
    <scope>NUCLEOTIDE SEQUENCE [LARGE SCALE GENOMIC DNA]</scope>
    <source>
        <strain evidence="2 3">DSM 44388</strain>
    </source>
</reference>